<proteinExistence type="predicted"/>
<dbReference type="SUPFAM" id="SSF46894">
    <property type="entry name" value="C-terminal effector domain of the bipartite response regulators"/>
    <property type="match status" value="1"/>
</dbReference>
<protein>
    <submittedName>
        <fullName evidence="6">Two-component system response regulator</fullName>
    </submittedName>
</protein>
<sequence length="226" mass="24540">MMGFLIVDDHPLFGEALGNAIRISHPDARIFEAGSIRQALNILATERNIDLALLDLLLPDAVGFSGFLRLRDNHPKLPILIVSSVEDKQTVRQALALGAVGYLSKSTSVTELSDAIARILSGSVSAPKGFVPAGAREQNEAAILERIKKLTPQQVRVLHLIRNGLQNREIAAELKLAESTVKAHVTEILRKLGLFSRNKAIIEIGKIALPLQPPCQSATGERERPS</sequence>
<evidence type="ECO:0000256" key="2">
    <source>
        <dbReference type="ARBA" id="ARBA00023125"/>
    </source>
</evidence>
<feature type="modified residue" description="4-aspartylphosphate" evidence="3">
    <location>
        <position position="55"/>
    </location>
</feature>
<accession>A0A0R3MNF7</accession>
<dbReference type="GO" id="GO:0000160">
    <property type="term" value="P:phosphorelay signal transduction system"/>
    <property type="evidence" value="ECO:0007669"/>
    <property type="project" value="InterPro"/>
</dbReference>
<dbReference type="InterPro" id="IPR001789">
    <property type="entry name" value="Sig_transdc_resp-reg_receiver"/>
</dbReference>
<evidence type="ECO:0000256" key="1">
    <source>
        <dbReference type="ARBA" id="ARBA00022553"/>
    </source>
</evidence>
<evidence type="ECO:0000256" key="3">
    <source>
        <dbReference type="PROSITE-ProRule" id="PRU00169"/>
    </source>
</evidence>
<organism evidence="6 7">
    <name type="scientific">Bradyrhizobium lablabi</name>
    <dbReference type="NCBI Taxonomy" id="722472"/>
    <lineage>
        <taxon>Bacteria</taxon>
        <taxon>Pseudomonadati</taxon>
        <taxon>Pseudomonadota</taxon>
        <taxon>Alphaproteobacteria</taxon>
        <taxon>Hyphomicrobiales</taxon>
        <taxon>Nitrobacteraceae</taxon>
        <taxon>Bradyrhizobium</taxon>
    </lineage>
</organism>
<comment type="caution">
    <text evidence="6">The sequence shown here is derived from an EMBL/GenBank/DDBJ whole genome shotgun (WGS) entry which is preliminary data.</text>
</comment>
<gene>
    <name evidence="6" type="ORF">CQ14_07515</name>
</gene>
<dbReference type="PROSITE" id="PS50043">
    <property type="entry name" value="HTH_LUXR_2"/>
    <property type="match status" value="1"/>
</dbReference>
<dbReference type="Gene3D" id="3.40.50.2300">
    <property type="match status" value="1"/>
</dbReference>
<keyword evidence="2" id="KW-0238">DNA-binding</keyword>
<dbReference type="Pfam" id="PF00072">
    <property type="entry name" value="Response_reg"/>
    <property type="match status" value="1"/>
</dbReference>
<dbReference type="PROSITE" id="PS50110">
    <property type="entry name" value="RESPONSE_REGULATORY"/>
    <property type="match status" value="1"/>
</dbReference>
<name>A0A0R3MNF7_9BRAD</name>
<dbReference type="PANTHER" id="PTHR45566:SF1">
    <property type="entry name" value="HTH-TYPE TRANSCRIPTIONAL REGULATOR YHJB-RELATED"/>
    <property type="match status" value="1"/>
</dbReference>
<dbReference type="RefSeq" id="WP_057859936.1">
    <property type="nucleotide sequence ID" value="NZ_LLYB01000081.1"/>
</dbReference>
<evidence type="ECO:0000313" key="7">
    <source>
        <dbReference type="Proteomes" id="UP000051660"/>
    </source>
</evidence>
<feature type="domain" description="Response regulatory" evidence="5">
    <location>
        <begin position="3"/>
        <end position="120"/>
    </location>
</feature>
<dbReference type="PANTHER" id="PTHR45566">
    <property type="entry name" value="HTH-TYPE TRANSCRIPTIONAL REGULATOR YHJB-RELATED"/>
    <property type="match status" value="1"/>
</dbReference>
<dbReference type="CDD" id="cd17535">
    <property type="entry name" value="REC_NarL-like"/>
    <property type="match status" value="1"/>
</dbReference>
<dbReference type="PRINTS" id="PR00038">
    <property type="entry name" value="HTHLUXR"/>
</dbReference>
<dbReference type="Proteomes" id="UP000051660">
    <property type="component" value="Unassembled WGS sequence"/>
</dbReference>
<dbReference type="InterPro" id="IPR016032">
    <property type="entry name" value="Sig_transdc_resp-reg_C-effctor"/>
</dbReference>
<dbReference type="Pfam" id="PF00196">
    <property type="entry name" value="GerE"/>
    <property type="match status" value="1"/>
</dbReference>
<dbReference type="SMART" id="SM00448">
    <property type="entry name" value="REC"/>
    <property type="match status" value="1"/>
</dbReference>
<dbReference type="SUPFAM" id="SSF52172">
    <property type="entry name" value="CheY-like"/>
    <property type="match status" value="1"/>
</dbReference>
<evidence type="ECO:0000313" key="6">
    <source>
        <dbReference type="EMBL" id="KRR21473.1"/>
    </source>
</evidence>
<dbReference type="InterPro" id="IPR011006">
    <property type="entry name" value="CheY-like_superfamily"/>
</dbReference>
<dbReference type="CDD" id="cd06170">
    <property type="entry name" value="LuxR_C_like"/>
    <property type="match status" value="1"/>
</dbReference>
<dbReference type="AlphaFoldDB" id="A0A0R3MNF7"/>
<dbReference type="InterPro" id="IPR000792">
    <property type="entry name" value="Tscrpt_reg_LuxR_C"/>
</dbReference>
<keyword evidence="1 3" id="KW-0597">Phosphoprotein</keyword>
<evidence type="ECO:0000259" key="4">
    <source>
        <dbReference type="PROSITE" id="PS50043"/>
    </source>
</evidence>
<dbReference type="InterPro" id="IPR051015">
    <property type="entry name" value="EvgA-like"/>
</dbReference>
<evidence type="ECO:0000259" key="5">
    <source>
        <dbReference type="PROSITE" id="PS50110"/>
    </source>
</evidence>
<dbReference type="GO" id="GO:0003677">
    <property type="term" value="F:DNA binding"/>
    <property type="evidence" value="ECO:0007669"/>
    <property type="project" value="UniProtKB-KW"/>
</dbReference>
<feature type="domain" description="HTH luxR-type" evidence="4">
    <location>
        <begin position="143"/>
        <end position="208"/>
    </location>
</feature>
<dbReference type="InterPro" id="IPR058245">
    <property type="entry name" value="NreC/VraR/RcsB-like_REC"/>
</dbReference>
<reference evidence="6 7" key="1">
    <citation type="submission" date="2014-03" db="EMBL/GenBank/DDBJ databases">
        <title>Bradyrhizobium valentinum sp. nov., isolated from effective nodules of Lupinus mariae-josephae, a lupine endemic of basic-lime soils in Eastern Spain.</title>
        <authorList>
            <person name="Duran D."/>
            <person name="Rey L."/>
            <person name="Navarro A."/>
            <person name="Busquets A."/>
            <person name="Imperial J."/>
            <person name="Ruiz-Argueso T."/>
        </authorList>
    </citation>
    <scope>NUCLEOTIDE SEQUENCE [LARGE SCALE GENOMIC DNA]</scope>
    <source>
        <strain evidence="6 7">CCBAU 23086</strain>
    </source>
</reference>
<dbReference type="OrthoDB" id="9814495at2"/>
<dbReference type="GO" id="GO:0006355">
    <property type="term" value="P:regulation of DNA-templated transcription"/>
    <property type="evidence" value="ECO:0007669"/>
    <property type="project" value="InterPro"/>
</dbReference>
<dbReference type="EMBL" id="LLYB01000081">
    <property type="protein sequence ID" value="KRR21473.1"/>
    <property type="molecule type" value="Genomic_DNA"/>
</dbReference>
<dbReference type="SMART" id="SM00421">
    <property type="entry name" value="HTH_LUXR"/>
    <property type="match status" value="1"/>
</dbReference>